<dbReference type="EMBL" id="JXLG01000016">
    <property type="protein sequence ID" value="KJY59721.1"/>
    <property type="molecule type" value="Genomic_DNA"/>
</dbReference>
<dbReference type="AlphaFoldDB" id="A0A0F4LQ78"/>
<dbReference type="Proteomes" id="UP000033682">
    <property type="component" value="Unassembled WGS sequence"/>
</dbReference>
<name>A0A0F4LQ78_9LACO</name>
<organism evidence="1 2">
    <name type="scientific">Lactobacillus apis</name>
    <dbReference type="NCBI Taxonomy" id="303541"/>
    <lineage>
        <taxon>Bacteria</taxon>
        <taxon>Bacillati</taxon>
        <taxon>Bacillota</taxon>
        <taxon>Bacilli</taxon>
        <taxon>Lactobacillales</taxon>
        <taxon>Lactobacillaceae</taxon>
        <taxon>Lactobacillus</taxon>
    </lineage>
</organism>
<protein>
    <submittedName>
        <fullName evidence="1">Uncharacterized protein</fullName>
    </submittedName>
</protein>
<accession>A0A0F4LQ78</accession>
<dbReference type="RefSeq" id="WP_046308414.1">
    <property type="nucleotide sequence ID" value="NZ_KQ034005.1"/>
</dbReference>
<evidence type="ECO:0000313" key="2">
    <source>
        <dbReference type="Proteomes" id="UP000033682"/>
    </source>
</evidence>
<keyword evidence="2" id="KW-1185">Reference proteome</keyword>
<keyword evidence="1" id="KW-0614">Plasmid</keyword>
<sequence>MKDNDYMDNNAIEVNPNKQLWDRSAFEIKALYEAEVIDRSVPPTVTNHITTAKETIVCNLRICLRKQLEDGNCNINIPYYIFFGTNSFNSHLAITTYQNHIKGDTEFILALKSIFSYLNIEKIRIQAADRSYFFVSTS</sequence>
<dbReference type="PATRIC" id="fig|303541.3.peg.136"/>
<comment type="caution">
    <text evidence="1">The sequence shown here is derived from an EMBL/GenBank/DDBJ whole genome shotgun (WGS) entry which is preliminary data.</text>
</comment>
<gene>
    <name evidence="1" type="ORF">JF72_15620</name>
</gene>
<evidence type="ECO:0000313" key="1">
    <source>
        <dbReference type="EMBL" id="KJY59721.1"/>
    </source>
</evidence>
<geneLocation type="plasmid" evidence="1">
    <name>pHma11p1</name>
</geneLocation>
<dbReference type="HOGENOM" id="CLU_1852602_0_0_9"/>
<reference evidence="1 2" key="1">
    <citation type="submission" date="2015-01" db="EMBL/GenBank/DDBJ databases">
        <title>Comparative genomics of the lactic acid bacteria isolated from the honey bee gut.</title>
        <authorList>
            <person name="Ellegaard K.M."/>
            <person name="Tamarit D."/>
            <person name="Javelind E."/>
            <person name="Olofsson T."/>
            <person name="Andersson S.G."/>
            <person name="Vasquez A."/>
        </authorList>
    </citation>
    <scope>NUCLEOTIDE SEQUENCE [LARGE SCALE GENOMIC DNA]</scope>
    <source>
        <strain evidence="1 2">Hma11</strain>
        <plasmid evidence="1">pHma11p1</plasmid>
    </source>
</reference>
<proteinExistence type="predicted"/>